<dbReference type="InterPro" id="IPR010980">
    <property type="entry name" value="Cyt_c/b562"/>
</dbReference>
<dbReference type="GO" id="GO:0020037">
    <property type="term" value="F:heme binding"/>
    <property type="evidence" value="ECO:0007669"/>
    <property type="project" value="InterPro"/>
</dbReference>
<feature type="compositionally biased region" description="Gly residues" evidence="1">
    <location>
        <begin position="73"/>
        <end position="85"/>
    </location>
</feature>
<dbReference type="EMBL" id="CP036433">
    <property type="protein sequence ID" value="QDU93477.1"/>
    <property type="molecule type" value="Genomic_DNA"/>
</dbReference>
<organism evidence="3 4">
    <name type="scientific">Lignipirellula cremea</name>
    <dbReference type="NCBI Taxonomy" id="2528010"/>
    <lineage>
        <taxon>Bacteria</taxon>
        <taxon>Pseudomonadati</taxon>
        <taxon>Planctomycetota</taxon>
        <taxon>Planctomycetia</taxon>
        <taxon>Pirellulales</taxon>
        <taxon>Pirellulaceae</taxon>
        <taxon>Lignipirellula</taxon>
    </lineage>
</organism>
<dbReference type="GO" id="GO:0022900">
    <property type="term" value="P:electron transport chain"/>
    <property type="evidence" value="ECO:0007669"/>
    <property type="project" value="InterPro"/>
</dbReference>
<name>A0A518DNR0_9BACT</name>
<dbReference type="OrthoDB" id="290618at2"/>
<dbReference type="GO" id="GO:0005506">
    <property type="term" value="F:iron ion binding"/>
    <property type="evidence" value="ECO:0007669"/>
    <property type="project" value="InterPro"/>
</dbReference>
<feature type="region of interest" description="Disordered" evidence="1">
    <location>
        <begin position="64"/>
        <end position="85"/>
    </location>
</feature>
<dbReference type="Gene3D" id="1.20.120.10">
    <property type="entry name" value="Cytochrome c/b562"/>
    <property type="match status" value="1"/>
</dbReference>
<keyword evidence="2" id="KW-0732">Signal</keyword>
<evidence type="ECO:0008006" key="5">
    <source>
        <dbReference type="Google" id="ProtNLM"/>
    </source>
</evidence>
<dbReference type="Proteomes" id="UP000317648">
    <property type="component" value="Chromosome"/>
</dbReference>
<dbReference type="GO" id="GO:0009055">
    <property type="term" value="F:electron transfer activity"/>
    <property type="evidence" value="ECO:0007669"/>
    <property type="project" value="InterPro"/>
</dbReference>
<dbReference type="RefSeq" id="WP_145050315.1">
    <property type="nucleotide sequence ID" value="NZ_CP036433.1"/>
</dbReference>
<evidence type="ECO:0000313" key="3">
    <source>
        <dbReference type="EMBL" id="QDU93477.1"/>
    </source>
</evidence>
<feature type="chain" id="PRO_5022222807" description="Cytochrome C" evidence="2">
    <location>
        <begin position="25"/>
        <end position="323"/>
    </location>
</feature>
<feature type="signal peptide" evidence="2">
    <location>
        <begin position="1"/>
        <end position="24"/>
    </location>
</feature>
<reference evidence="3 4" key="1">
    <citation type="submission" date="2019-02" db="EMBL/GenBank/DDBJ databases">
        <title>Deep-cultivation of Planctomycetes and their phenomic and genomic characterization uncovers novel biology.</title>
        <authorList>
            <person name="Wiegand S."/>
            <person name="Jogler M."/>
            <person name="Boedeker C."/>
            <person name="Pinto D."/>
            <person name="Vollmers J."/>
            <person name="Rivas-Marin E."/>
            <person name="Kohn T."/>
            <person name="Peeters S.H."/>
            <person name="Heuer A."/>
            <person name="Rast P."/>
            <person name="Oberbeckmann S."/>
            <person name="Bunk B."/>
            <person name="Jeske O."/>
            <person name="Meyerdierks A."/>
            <person name="Storesund J.E."/>
            <person name="Kallscheuer N."/>
            <person name="Luecker S."/>
            <person name="Lage O.M."/>
            <person name="Pohl T."/>
            <person name="Merkel B.J."/>
            <person name="Hornburger P."/>
            <person name="Mueller R.-W."/>
            <person name="Bruemmer F."/>
            <person name="Labrenz M."/>
            <person name="Spormann A.M."/>
            <person name="Op den Camp H."/>
            <person name="Overmann J."/>
            <person name="Amann R."/>
            <person name="Jetten M.S.M."/>
            <person name="Mascher T."/>
            <person name="Medema M.H."/>
            <person name="Devos D.P."/>
            <person name="Kaster A.-K."/>
            <person name="Ovreas L."/>
            <person name="Rohde M."/>
            <person name="Galperin M.Y."/>
            <person name="Jogler C."/>
        </authorList>
    </citation>
    <scope>NUCLEOTIDE SEQUENCE [LARGE SCALE GENOMIC DNA]</scope>
    <source>
        <strain evidence="3 4">Pla85_3_4</strain>
    </source>
</reference>
<dbReference type="SUPFAM" id="SSF47175">
    <property type="entry name" value="Cytochromes"/>
    <property type="match status" value="1"/>
</dbReference>
<keyword evidence="4" id="KW-1185">Reference proteome</keyword>
<protein>
    <recommendedName>
        <fullName evidence="5">Cytochrome C</fullName>
    </recommendedName>
</protein>
<evidence type="ECO:0000256" key="2">
    <source>
        <dbReference type="SAM" id="SignalP"/>
    </source>
</evidence>
<gene>
    <name evidence="3" type="ORF">Pla8534_12570</name>
</gene>
<evidence type="ECO:0000313" key="4">
    <source>
        <dbReference type="Proteomes" id="UP000317648"/>
    </source>
</evidence>
<proteinExistence type="predicted"/>
<dbReference type="KEGG" id="lcre:Pla8534_12570"/>
<accession>A0A518DNR0</accession>
<evidence type="ECO:0000256" key="1">
    <source>
        <dbReference type="SAM" id="MobiDB-lite"/>
    </source>
</evidence>
<dbReference type="AlphaFoldDB" id="A0A518DNR0"/>
<sequence length="323" mass="34711" precursor="true">MKTLAKFAVVILAFLILVQAVAWAQGKGERASRRAKRPAFSPSASSGIFFKDVFNEGLVGDRPPNLSAPARAPGGGGGNSGGGSDEPGGGLYAWSKVISPMTLENEIKGVKLKLDADVTTPTKFKSGGFKLVRRHCSVAAAMFAIVAEYDGKVRWQDTAPAIREVFARTARNSSTATDQVYNEAKLRRQDLSDLVGGSAFSAPTEPDRKASWGEVCDRSPLMQRIETAQQGVLQPLTSNAEQFKANKEKITHEAEMIAAVAEILKQDGMEDSSDSDYTDFCDQMRNGARMIVDAVKNDSYDQASQGVGDISKSCSGCHESYRG</sequence>